<dbReference type="GO" id="GO:0008800">
    <property type="term" value="F:beta-lactamase activity"/>
    <property type="evidence" value="ECO:0007669"/>
    <property type="project" value="InterPro"/>
</dbReference>
<feature type="non-terminal residue" evidence="3">
    <location>
        <position position="1"/>
    </location>
</feature>
<dbReference type="Proteomes" id="UP000231474">
    <property type="component" value="Unassembled WGS sequence"/>
</dbReference>
<name>A0A2M8L313_9BACT</name>
<dbReference type="Gene3D" id="3.40.710.10">
    <property type="entry name" value="DD-peptidase/beta-lactamase superfamily"/>
    <property type="match status" value="1"/>
</dbReference>
<keyword evidence="1" id="KW-0472">Membrane</keyword>
<evidence type="ECO:0000259" key="2">
    <source>
        <dbReference type="Pfam" id="PF13354"/>
    </source>
</evidence>
<reference evidence="4" key="1">
    <citation type="submission" date="2017-09" db="EMBL/GenBank/DDBJ databases">
        <title>Depth-based differentiation of microbial function through sediment-hosted aquifers and enrichment of novel symbionts in the deep terrestrial subsurface.</title>
        <authorList>
            <person name="Probst A.J."/>
            <person name="Ladd B."/>
            <person name="Jarett J.K."/>
            <person name="Geller-Mcgrath D.E."/>
            <person name="Sieber C.M.K."/>
            <person name="Emerson J.B."/>
            <person name="Anantharaman K."/>
            <person name="Thomas B.C."/>
            <person name="Malmstrom R."/>
            <person name="Stieglmeier M."/>
            <person name="Klingl A."/>
            <person name="Woyke T."/>
            <person name="Ryan C.M."/>
            <person name="Banfield J.F."/>
        </authorList>
    </citation>
    <scope>NUCLEOTIDE SEQUENCE [LARGE SCALE GENOMIC DNA]</scope>
</reference>
<dbReference type="Pfam" id="PF13354">
    <property type="entry name" value="Beta-lactamase2"/>
    <property type="match status" value="1"/>
</dbReference>
<dbReference type="InterPro" id="IPR045155">
    <property type="entry name" value="Beta-lactam_cat"/>
</dbReference>
<accession>A0A2M8L313</accession>
<dbReference type="AlphaFoldDB" id="A0A2M8L313"/>
<dbReference type="InterPro" id="IPR012338">
    <property type="entry name" value="Beta-lactam/transpept-like"/>
</dbReference>
<organism evidence="3 4">
    <name type="scientific">Candidatus Shapirobacteria bacterium CG10_big_fil_rev_8_21_14_0_10_40_9</name>
    <dbReference type="NCBI Taxonomy" id="1974888"/>
    <lineage>
        <taxon>Bacteria</taxon>
        <taxon>Candidatus Shapironibacteriota</taxon>
    </lineage>
</organism>
<keyword evidence="1" id="KW-0812">Transmembrane</keyword>
<dbReference type="InterPro" id="IPR000871">
    <property type="entry name" value="Beta-lactam_class-A"/>
</dbReference>
<dbReference type="GO" id="GO:0030655">
    <property type="term" value="P:beta-lactam antibiotic catabolic process"/>
    <property type="evidence" value="ECO:0007669"/>
    <property type="project" value="InterPro"/>
</dbReference>
<dbReference type="PANTHER" id="PTHR35333">
    <property type="entry name" value="BETA-LACTAMASE"/>
    <property type="match status" value="1"/>
</dbReference>
<dbReference type="PANTHER" id="PTHR35333:SF3">
    <property type="entry name" value="BETA-LACTAMASE-TYPE TRANSPEPTIDASE FOLD CONTAINING PROTEIN"/>
    <property type="match status" value="1"/>
</dbReference>
<dbReference type="SUPFAM" id="SSF56601">
    <property type="entry name" value="beta-lactamase/transpeptidase-like"/>
    <property type="match status" value="1"/>
</dbReference>
<evidence type="ECO:0000256" key="1">
    <source>
        <dbReference type="SAM" id="Phobius"/>
    </source>
</evidence>
<keyword evidence="1" id="KW-1133">Transmembrane helix</keyword>
<protein>
    <recommendedName>
        <fullName evidence="2">Beta-lactamase class A catalytic domain-containing protein</fullName>
    </recommendedName>
</protein>
<evidence type="ECO:0000313" key="4">
    <source>
        <dbReference type="Proteomes" id="UP000231474"/>
    </source>
</evidence>
<gene>
    <name evidence="3" type="ORF">COU95_03380</name>
</gene>
<proteinExistence type="predicted"/>
<comment type="caution">
    <text evidence="3">The sequence shown here is derived from an EMBL/GenBank/DDBJ whole genome shotgun (WGS) entry which is preliminary data.</text>
</comment>
<dbReference type="EMBL" id="PFEK01000065">
    <property type="protein sequence ID" value="PJE67286.1"/>
    <property type="molecule type" value="Genomic_DNA"/>
</dbReference>
<dbReference type="GO" id="GO:0046677">
    <property type="term" value="P:response to antibiotic"/>
    <property type="evidence" value="ECO:0007669"/>
    <property type="project" value="InterPro"/>
</dbReference>
<evidence type="ECO:0000313" key="3">
    <source>
        <dbReference type="EMBL" id="PJE67286.1"/>
    </source>
</evidence>
<sequence>QFVPRKLPGKILKPIPKPKEGRKWIFIFFAGTIILTLGLWAYGSLKTGTGFQKIINPQVVPTPTPTPIPKKTIEVTLEISDLVKNLKGEYGIYVFNLTTKQGYGVNEDEIFPAASLIKLPVFLTLYQEAEAGRIDLSSKYTLKNSDKQAGAGGMQYKSAGTVYTYRQVAELMGKQSDNTAFFILRKILGDEKIQKTIDNLGMTKTSLVKNETTSQDLGLFFRKLYAGSIVSREHRDEILGYLTETFDETRIPAGVPEGTRVCHKIGTDIGVISDAGIVFSPKPFILVIMSKNVLEKEAKEVLPKITEAVWEFETE</sequence>
<feature type="domain" description="Beta-lactamase class A catalytic" evidence="2">
    <location>
        <begin position="91"/>
        <end position="289"/>
    </location>
</feature>
<feature type="transmembrane region" description="Helical" evidence="1">
    <location>
        <begin position="24"/>
        <end position="43"/>
    </location>
</feature>